<evidence type="ECO:0000313" key="4">
    <source>
        <dbReference type="Proteomes" id="UP001625389"/>
    </source>
</evidence>
<dbReference type="SUPFAM" id="SSF143120">
    <property type="entry name" value="YefM-like"/>
    <property type="match status" value="1"/>
</dbReference>
<dbReference type="RefSeq" id="WP_125549938.1">
    <property type="nucleotide sequence ID" value="NZ_JBGQPK010000010.1"/>
</dbReference>
<comment type="caution">
    <text evidence="3">The sequence shown here is derived from an EMBL/GenBank/DDBJ whole genome shotgun (WGS) entry which is preliminary data.</text>
</comment>
<dbReference type="Pfam" id="PF02604">
    <property type="entry name" value="PhdYeFM_antitox"/>
    <property type="match status" value="1"/>
</dbReference>
<reference evidence="3 4" key="1">
    <citation type="submission" date="2024-08" db="EMBL/GenBank/DDBJ databases">
        <authorList>
            <person name="Arias E."/>
        </authorList>
    </citation>
    <scope>NUCLEOTIDE SEQUENCE [LARGE SCALE GENOMIC DNA]</scope>
    <source>
        <strain evidence="3 4">FAM 25317</strain>
    </source>
</reference>
<dbReference type="EMBL" id="JBGQPK010000010">
    <property type="protein sequence ID" value="MFL2028780.1"/>
    <property type="molecule type" value="Genomic_DNA"/>
</dbReference>
<sequence>MLNNKPVSELRNYKQLLAEVTLDQPVILTKNGYGKYAVVNLEAYDRFQASLALLKDLKAAEKEPTRDTNAVFTDLLKDL</sequence>
<name>A0ABW8UEZ1_9LACO</name>
<evidence type="ECO:0000256" key="1">
    <source>
        <dbReference type="ARBA" id="ARBA00009981"/>
    </source>
</evidence>
<dbReference type="InterPro" id="IPR006442">
    <property type="entry name" value="Antitoxin_Phd/YefM"/>
</dbReference>
<comment type="similarity">
    <text evidence="1 2">Belongs to the phD/YefM antitoxin family.</text>
</comment>
<gene>
    <name evidence="3" type="ORF">ACEN34_04030</name>
</gene>
<keyword evidence="4" id="KW-1185">Reference proteome</keyword>
<dbReference type="NCBIfam" id="TIGR01552">
    <property type="entry name" value="phd_fam"/>
    <property type="match status" value="1"/>
</dbReference>
<dbReference type="Proteomes" id="UP001625389">
    <property type="component" value="Unassembled WGS sequence"/>
</dbReference>
<organism evidence="3 4">
    <name type="scientific">Loigolactobacillus zhaoyuanensis</name>
    <dbReference type="NCBI Taxonomy" id="2486017"/>
    <lineage>
        <taxon>Bacteria</taxon>
        <taxon>Bacillati</taxon>
        <taxon>Bacillota</taxon>
        <taxon>Bacilli</taxon>
        <taxon>Lactobacillales</taxon>
        <taxon>Lactobacillaceae</taxon>
        <taxon>Loigolactobacillus</taxon>
    </lineage>
</organism>
<protein>
    <recommendedName>
        <fullName evidence="2">Antitoxin</fullName>
    </recommendedName>
</protein>
<evidence type="ECO:0000313" key="3">
    <source>
        <dbReference type="EMBL" id="MFL2028780.1"/>
    </source>
</evidence>
<accession>A0ABW8UEZ1</accession>
<proteinExistence type="inferred from homology"/>
<comment type="function">
    <text evidence="2">Antitoxin component of a type II toxin-antitoxin (TA) system.</text>
</comment>
<evidence type="ECO:0000256" key="2">
    <source>
        <dbReference type="RuleBase" id="RU362080"/>
    </source>
</evidence>
<dbReference type="InterPro" id="IPR036165">
    <property type="entry name" value="YefM-like_sf"/>
</dbReference>